<evidence type="ECO:0000313" key="2">
    <source>
        <dbReference type="Proteomes" id="UP001280121"/>
    </source>
</evidence>
<dbReference type="Proteomes" id="UP001280121">
    <property type="component" value="Unassembled WGS sequence"/>
</dbReference>
<dbReference type="Pfam" id="PF01107">
    <property type="entry name" value="MP"/>
    <property type="match status" value="1"/>
</dbReference>
<organism evidence="1 2">
    <name type="scientific">Dipteronia dyeriana</name>
    <dbReference type="NCBI Taxonomy" id="168575"/>
    <lineage>
        <taxon>Eukaryota</taxon>
        <taxon>Viridiplantae</taxon>
        <taxon>Streptophyta</taxon>
        <taxon>Embryophyta</taxon>
        <taxon>Tracheophyta</taxon>
        <taxon>Spermatophyta</taxon>
        <taxon>Magnoliopsida</taxon>
        <taxon>eudicotyledons</taxon>
        <taxon>Gunneridae</taxon>
        <taxon>Pentapetalae</taxon>
        <taxon>rosids</taxon>
        <taxon>malvids</taxon>
        <taxon>Sapindales</taxon>
        <taxon>Sapindaceae</taxon>
        <taxon>Hippocastanoideae</taxon>
        <taxon>Acereae</taxon>
        <taxon>Dipteronia</taxon>
    </lineage>
</organism>
<protein>
    <submittedName>
        <fullName evidence="1">Uncharacterized protein</fullName>
    </submittedName>
</protein>
<evidence type="ECO:0000313" key="1">
    <source>
        <dbReference type="EMBL" id="KAK2634721.1"/>
    </source>
</evidence>
<proteinExistence type="predicted"/>
<keyword evidence="2" id="KW-1185">Reference proteome</keyword>
<comment type="caution">
    <text evidence="1">The sequence shown here is derived from an EMBL/GenBank/DDBJ whole genome shotgun (WGS) entry which is preliminary data.</text>
</comment>
<dbReference type="InterPro" id="IPR053098">
    <property type="entry name" value="Petuviruses_polyprotein"/>
</dbReference>
<gene>
    <name evidence="1" type="ORF">Ddye_029513</name>
</gene>
<sequence length="454" mass="51769">MANSPLENTHVKLSSAVSIRRTQSNKIQNLVEYTHIPESAQINETSLPLLNPYIVFKPSKSTARKVTALVQYRPPRIKEYVQSKVLDNCLVLASTTEQYIDQEIVQPLIVQWIREGYSHLHIGAIRIVLTLYGRKGLPVTAIIALLNTIYTEYEHAVIGTYLSTLHAGSISLTYYPNFNIPLKDQNLHNFLKKSCLSNGSPIMRRTSRILLQLSSLIQSSPGYQIVPSRPPMRQSQPPTIEASLSAPPVFQVLMIRPVISEDDIPIHSFEADESPIYKDKINDNFIWDVDPDMCDADCECKACSKGIKSPCKPGSHHRKPENPNRPWTGLHPVKNKPLHIYDRAFQILRSERLLPDELEEPKKLLSPLPVSIPCFMAFSYDKDFPLLEPIFNHERNMYSRLFVQTTEILPNGSFKQPSRAEQVLNWHSRNARVHNRVLHSIDQKIDQVSHHVSQ</sequence>
<dbReference type="EMBL" id="JANJYI010000009">
    <property type="protein sequence ID" value="KAK2634721.1"/>
    <property type="molecule type" value="Genomic_DNA"/>
</dbReference>
<reference evidence="1" key="1">
    <citation type="journal article" date="2023" name="Plant J.">
        <title>Genome sequences and population genomics provide insights into the demographic history, inbreeding, and mutation load of two 'living fossil' tree species of Dipteronia.</title>
        <authorList>
            <person name="Feng Y."/>
            <person name="Comes H.P."/>
            <person name="Chen J."/>
            <person name="Zhu S."/>
            <person name="Lu R."/>
            <person name="Zhang X."/>
            <person name="Li P."/>
            <person name="Qiu J."/>
            <person name="Olsen K.M."/>
            <person name="Qiu Y."/>
        </authorList>
    </citation>
    <scope>NUCLEOTIDE SEQUENCE</scope>
    <source>
        <strain evidence="1">KIB01</strain>
    </source>
</reference>
<dbReference type="InterPro" id="IPR028919">
    <property type="entry name" value="Viral_movement"/>
</dbReference>
<dbReference type="PANTHER" id="PTHR48435:SF1">
    <property type="entry name" value="POLYPROTEIN"/>
    <property type="match status" value="1"/>
</dbReference>
<dbReference type="AlphaFoldDB" id="A0AAD9TEX9"/>
<name>A0AAD9TEX9_9ROSI</name>
<accession>A0AAD9TEX9</accession>
<dbReference type="PANTHER" id="PTHR48435">
    <property type="entry name" value="POLYPROTEIN"/>
    <property type="match status" value="1"/>
</dbReference>